<sequence>MEEIEHATNKQTTQLGENTIIISIIINAFDMIRGIFRDPFRGFTILPQ</sequence>
<dbReference type="AlphaFoldDB" id="A0A0N4WTE4"/>
<dbReference type="EMBL" id="UZAF01018731">
    <property type="protein sequence ID" value="VDO54389.1"/>
    <property type="molecule type" value="Genomic_DNA"/>
</dbReference>
<organism evidence="3">
    <name type="scientific">Haemonchus placei</name>
    <name type="common">Barber's pole worm</name>
    <dbReference type="NCBI Taxonomy" id="6290"/>
    <lineage>
        <taxon>Eukaryota</taxon>
        <taxon>Metazoa</taxon>
        <taxon>Ecdysozoa</taxon>
        <taxon>Nematoda</taxon>
        <taxon>Chromadorea</taxon>
        <taxon>Rhabditida</taxon>
        <taxon>Rhabditina</taxon>
        <taxon>Rhabditomorpha</taxon>
        <taxon>Strongyloidea</taxon>
        <taxon>Trichostrongylidae</taxon>
        <taxon>Haemonchus</taxon>
    </lineage>
</organism>
<reference evidence="3" key="1">
    <citation type="submission" date="2017-02" db="UniProtKB">
        <authorList>
            <consortium name="WormBaseParasite"/>
        </authorList>
    </citation>
    <scope>IDENTIFICATION</scope>
</reference>
<name>A0A0N4WTE4_HAEPC</name>
<protein>
    <submittedName>
        <fullName evidence="1 3">Uncharacterized protein</fullName>
    </submittedName>
</protein>
<evidence type="ECO:0000313" key="3">
    <source>
        <dbReference type="WBParaSite" id="HPLM_0001485401-mRNA-1"/>
    </source>
</evidence>
<evidence type="ECO:0000313" key="2">
    <source>
        <dbReference type="Proteomes" id="UP000268014"/>
    </source>
</evidence>
<dbReference type="WBParaSite" id="HPLM_0001485401-mRNA-1">
    <property type="protein sequence ID" value="HPLM_0001485401-mRNA-1"/>
    <property type="gene ID" value="HPLM_0001485401"/>
</dbReference>
<gene>
    <name evidence="1" type="ORF">HPLM_LOCUS14846</name>
</gene>
<keyword evidence="2" id="KW-1185">Reference proteome</keyword>
<dbReference type="Proteomes" id="UP000268014">
    <property type="component" value="Unassembled WGS sequence"/>
</dbReference>
<evidence type="ECO:0000313" key="1">
    <source>
        <dbReference type="EMBL" id="VDO54389.1"/>
    </source>
</evidence>
<proteinExistence type="predicted"/>
<accession>A0A0N4WTE4</accession>
<reference evidence="1 2" key="2">
    <citation type="submission" date="2018-11" db="EMBL/GenBank/DDBJ databases">
        <authorList>
            <consortium name="Pathogen Informatics"/>
        </authorList>
    </citation>
    <scope>NUCLEOTIDE SEQUENCE [LARGE SCALE GENOMIC DNA]</scope>
    <source>
        <strain evidence="1 2">MHpl1</strain>
    </source>
</reference>